<accession>A0A7T8K2H9</accession>
<evidence type="ECO:0000313" key="1">
    <source>
        <dbReference type="EMBL" id="QQP42355.1"/>
    </source>
</evidence>
<protein>
    <submittedName>
        <fullName evidence="1">Uncharacterized protein</fullName>
    </submittedName>
</protein>
<evidence type="ECO:0000313" key="2">
    <source>
        <dbReference type="Proteomes" id="UP000595437"/>
    </source>
</evidence>
<gene>
    <name evidence="1" type="ORF">FKW44_016986</name>
</gene>
<keyword evidence="2" id="KW-1185">Reference proteome</keyword>
<name>A0A7T8K2H9_CALRO</name>
<dbReference type="Proteomes" id="UP000595437">
    <property type="component" value="Chromosome 11"/>
</dbReference>
<organism evidence="1 2">
    <name type="scientific">Caligus rogercresseyi</name>
    <name type="common">Sea louse</name>
    <dbReference type="NCBI Taxonomy" id="217165"/>
    <lineage>
        <taxon>Eukaryota</taxon>
        <taxon>Metazoa</taxon>
        <taxon>Ecdysozoa</taxon>
        <taxon>Arthropoda</taxon>
        <taxon>Crustacea</taxon>
        <taxon>Multicrustacea</taxon>
        <taxon>Hexanauplia</taxon>
        <taxon>Copepoda</taxon>
        <taxon>Siphonostomatoida</taxon>
        <taxon>Caligidae</taxon>
        <taxon>Caligus</taxon>
    </lineage>
</organism>
<feature type="non-terminal residue" evidence="1">
    <location>
        <position position="1"/>
    </location>
</feature>
<reference evidence="2" key="1">
    <citation type="submission" date="2021-01" db="EMBL/GenBank/DDBJ databases">
        <title>Caligus Genome Assembly.</title>
        <authorList>
            <person name="Gallardo-Escarate C."/>
        </authorList>
    </citation>
    <scope>NUCLEOTIDE SEQUENCE [LARGE SCALE GENOMIC DNA]</scope>
</reference>
<dbReference type="EMBL" id="CP045900">
    <property type="protein sequence ID" value="QQP42355.1"/>
    <property type="molecule type" value="Genomic_DNA"/>
</dbReference>
<sequence>LVAAISSTKPWRLLCPPQEEDDNGIEEPSAGFVNFRLPRTNMFNVNPLYS</sequence>
<proteinExistence type="predicted"/>
<dbReference type="AlphaFoldDB" id="A0A7T8K2H9"/>